<dbReference type="SMART" id="SM00856">
    <property type="entry name" value="PMEI"/>
    <property type="match status" value="1"/>
</dbReference>
<dbReference type="GO" id="GO:0009827">
    <property type="term" value="P:plant-type cell wall modification"/>
    <property type="evidence" value="ECO:0000318"/>
    <property type="project" value="GO_Central"/>
</dbReference>
<comment type="similarity">
    <text evidence="2">Belongs to the PMEI family.</text>
</comment>
<dbReference type="InterPro" id="IPR035513">
    <property type="entry name" value="Invertase/methylesterase_inhib"/>
</dbReference>
<dbReference type="InterPro" id="IPR051955">
    <property type="entry name" value="PME_Inhibitor"/>
</dbReference>
<protein>
    <submittedName>
        <fullName evidence="5">21 kDa protein, putative</fullName>
    </submittedName>
</protein>
<organism evidence="5 6">
    <name type="scientific">Ricinus communis</name>
    <name type="common">Castor bean</name>
    <dbReference type="NCBI Taxonomy" id="3988"/>
    <lineage>
        <taxon>Eukaryota</taxon>
        <taxon>Viridiplantae</taxon>
        <taxon>Streptophyta</taxon>
        <taxon>Embryophyta</taxon>
        <taxon>Tracheophyta</taxon>
        <taxon>Spermatophyta</taxon>
        <taxon>Magnoliopsida</taxon>
        <taxon>eudicotyledons</taxon>
        <taxon>Gunneridae</taxon>
        <taxon>Pentapetalae</taxon>
        <taxon>rosids</taxon>
        <taxon>fabids</taxon>
        <taxon>Malpighiales</taxon>
        <taxon>Euphorbiaceae</taxon>
        <taxon>Acalyphoideae</taxon>
        <taxon>Acalypheae</taxon>
        <taxon>Ricinus</taxon>
    </lineage>
</organism>
<dbReference type="Proteomes" id="UP000008311">
    <property type="component" value="Unassembled WGS sequence"/>
</dbReference>
<dbReference type="KEGG" id="rcu:8270596"/>
<dbReference type="PANTHER" id="PTHR31080">
    <property type="entry name" value="PECTINESTERASE INHIBITOR-LIKE"/>
    <property type="match status" value="1"/>
</dbReference>
<dbReference type="OrthoDB" id="851200at2759"/>
<accession>B9RD89</accession>
<reference evidence="6" key="1">
    <citation type="journal article" date="2010" name="Nat. Biotechnol.">
        <title>Draft genome sequence of the oilseed species Ricinus communis.</title>
        <authorList>
            <person name="Chan A.P."/>
            <person name="Crabtree J."/>
            <person name="Zhao Q."/>
            <person name="Lorenzi H."/>
            <person name="Orvis J."/>
            <person name="Puiu D."/>
            <person name="Melake-Berhan A."/>
            <person name="Jones K.M."/>
            <person name="Redman J."/>
            <person name="Chen G."/>
            <person name="Cahoon E.B."/>
            <person name="Gedil M."/>
            <person name="Stanke M."/>
            <person name="Haas B.J."/>
            <person name="Wortman J.R."/>
            <person name="Fraser-Liggett C.M."/>
            <person name="Ravel J."/>
            <person name="Rabinowicz P.D."/>
        </authorList>
    </citation>
    <scope>NUCLEOTIDE SEQUENCE [LARGE SCALE GENOMIC DNA]</scope>
    <source>
        <strain evidence="6">cv. Hale</strain>
    </source>
</reference>
<dbReference type="InterPro" id="IPR006501">
    <property type="entry name" value="Pectinesterase_inhib_dom"/>
</dbReference>
<evidence type="ECO:0000313" key="6">
    <source>
        <dbReference type="Proteomes" id="UP000008311"/>
    </source>
</evidence>
<sequence length="218" mass="24320">MPNLSLSLLLLVLSIFSISGPVESRLDRNSPARANIYKLCKNTTYPILCFQYLSIFPISVTENPKRVARAALLVSLYRVQKTRVFIKKASIKLKAKKGKEISYKVKDYQVVEDCLEVFGDGVDDLSKSIIELHHLQGLEGQERKTYGDCDMSCHVSNIQTSLSAALSDASTCVDEFDDFLRRKRLGKLMATIKAKALNAEQATTNGLDLFCQFAKCAN</sequence>
<dbReference type="InParanoid" id="B9RD89"/>
<feature type="chain" id="PRO_5002888313" evidence="3">
    <location>
        <begin position="25"/>
        <end position="218"/>
    </location>
</feature>
<evidence type="ECO:0000256" key="3">
    <source>
        <dbReference type="SAM" id="SignalP"/>
    </source>
</evidence>
<dbReference type="PANTHER" id="PTHR31080:SF87">
    <property type="entry name" value="PECTINESTERASE INHIBITOR 7"/>
    <property type="match status" value="1"/>
</dbReference>
<dbReference type="STRING" id="3988.B9RD89"/>
<dbReference type="GO" id="GO:0009505">
    <property type="term" value="C:plant-type cell wall"/>
    <property type="evidence" value="ECO:0000318"/>
    <property type="project" value="GO_Central"/>
</dbReference>
<dbReference type="Gene3D" id="1.20.140.40">
    <property type="entry name" value="Invertase/pectin methylesterase inhibitor family protein"/>
    <property type="match status" value="1"/>
</dbReference>
<evidence type="ECO:0000313" key="5">
    <source>
        <dbReference type="EMBL" id="EEF50347.1"/>
    </source>
</evidence>
<dbReference type="AlphaFoldDB" id="B9RD89"/>
<dbReference type="CDD" id="cd15798">
    <property type="entry name" value="PMEI-like_3"/>
    <property type="match status" value="1"/>
</dbReference>
<evidence type="ECO:0000256" key="2">
    <source>
        <dbReference type="ARBA" id="ARBA00038471"/>
    </source>
</evidence>
<evidence type="ECO:0000259" key="4">
    <source>
        <dbReference type="SMART" id="SM00856"/>
    </source>
</evidence>
<keyword evidence="6" id="KW-1185">Reference proteome</keyword>
<feature type="signal peptide" evidence="3">
    <location>
        <begin position="1"/>
        <end position="24"/>
    </location>
</feature>
<dbReference type="SUPFAM" id="SSF101148">
    <property type="entry name" value="Plant invertase/pectin methylesterase inhibitor"/>
    <property type="match status" value="1"/>
</dbReference>
<proteinExistence type="inferred from homology"/>
<name>B9RD89_RICCO</name>
<gene>
    <name evidence="5" type="ORF">RCOM_1611030</name>
</gene>
<dbReference type="Pfam" id="PF04043">
    <property type="entry name" value="PMEI"/>
    <property type="match status" value="1"/>
</dbReference>
<evidence type="ECO:0000256" key="1">
    <source>
        <dbReference type="ARBA" id="ARBA00022729"/>
    </source>
</evidence>
<feature type="domain" description="Pectinesterase inhibitor" evidence="4">
    <location>
        <begin position="31"/>
        <end position="209"/>
    </location>
</feature>
<dbReference type="GO" id="GO:0004857">
    <property type="term" value="F:enzyme inhibitor activity"/>
    <property type="evidence" value="ECO:0000318"/>
    <property type="project" value="GO_Central"/>
</dbReference>
<keyword evidence="1 3" id="KW-0732">Signal</keyword>
<dbReference type="EMBL" id="EQ973775">
    <property type="protein sequence ID" value="EEF50347.1"/>
    <property type="molecule type" value="Genomic_DNA"/>
</dbReference>
<dbReference type="NCBIfam" id="TIGR01614">
    <property type="entry name" value="PME_inhib"/>
    <property type="match status" value="1"/>
</dbReference>